<evidence type="ECO:0000256" key="9">
    <source>
        <dbReference type="ARBA" id="ARBA00036421"/>
    </source>
</evidence>
<dbReference type="FunFam" id="3.40.630.10:FF:000018">
    <property type="entry name" value="Aminoacyl-histidine dipeptidase PepD"/>
    <property type="match status" value="1"/>
</dbReference>
<dbReference type="Proteomes" id="UP000007463">
    <property type="component" value="Chromosome"/>
</dbReference>
<dbReference type="STRING" id="755732.Fluta_3424"/>
<evidence type="ECO:0000256" key="15">
    <source>
        <dbReference type="ARBA" id="ARBA00076004"/>
    </source>
</evidence>
<dbReference type="GO" id="GO:0006508">
    <property type="term" value="P:proteolysis"/>
    <property type="evidence" value="ECO:0007669"/>
    <property type="project" value="UniProtKB-KW"/>
</dbReference>
<evidence type="ECO:0000256" key="13">
    <source>
        <dbReference type="ARBA" id="ARBA00071271"/>
    </source>
</evidence>
<evidence type="ECO:0000256" key="10">
    <source>
        <dbReference type="ARBA" id="ARBA00038976"/>
    </source>
</evidence>
<dbReference type="OrthoDB" id="9773892at2"/>
<gene>
    <name evidence="19" type="ordered locus">Fluta_3424</name>
</gene>
<evidence type="ECO:0000259" key="18">
    <source>
        <dbReference type="Pfam" id="PF07687"/>
    </source>
</evidence>
<comment type="cofactor">
    <cofactor evidence="2">
        <name>Zn(2+)</name>
        <dbReference type="ChEBI" id="CHEBI:29105"/>
    </cofactor>
</comment>
<evidence type="ECO:0000313" key="20">
    <source>
        <dbReference type="Proteomes" id="UP000007463"/>
    </source>
</evidence>
<evidence type="ECO:0000256" key="17">
    <source>
        <dbReference type="ARBA" id="ARBA00078074"/>
    </source>
</evidence>
<name>F2IBS0_FLUTR</name>
<evidence type="ECO:0000256" key="8">
    <source>
        <dbReference type="ARBA" id="ARBA00023285"/>
    </source>
</evidence>
<dbReference type="eggNOG" id="COG2195">
    <property type="taxonomic scope" value="Bacteria"/>
</dbReference>
<evidence type="ECO:0000256" key="12">
    <source>
        <dbReference type="ARBA" id="ARBA00061423"/>
    </source>
</evidence>
<dbReference type="CDD" id="cd03890">
    <property type="entry name" value="M20_pepD"/>
    <property type="match status" value="1"/>
</dbReference>
<keyword evidence="7" id="KW-0482">Metalloprotease</keyword>
<evidence type="ECO:0000256" key="6">
    <source>
        <dbReference type="ARBA" id="ARBA00022833"/>
    </source>
</evidence>
<evidence type="ECO:0000256" key="2">
    <source>
        <dbReference type="ARBA" id="ARBA00001947"/>
    </source>
</evidence>
<evidence type="ECO:0000256" key="7">
    <source>
        <dbReference type="ARBA" id="ARBA00023049"/>
    </source>
</evidence>
<evidence type="ECO:0000256" key="1">
    <source>
        <dbReference type="ARBA" id="ARBA00001941"/>
    </source>
</evidence>
<dbReference type="PIRSF" id="PIRSF016599">
    <property type="entry name" value="Xaa-His_dipept"/>
    <property type="match status" value="1"/>
</dbReference>
<dbReference type="GO" id="GO:0070573">
    <property type="term" value="F:metallodipeptidase activity"/>
    <property type="evidence" value="ECO:0007669"/>
    <property type="project" value="TreeGrafter"/>
</dbReference>
<dbReference type="EMBL" id="CP002542">
    <property type="protein sequence ID" value="AEA45396.1"/>
    <property type="molecule type" value="Genomic_DNA"/>
</dbReference>
<keyword evidence="20" id="KW-1185">Reference proteome</keyword>
<keyword evidence="5" id="KW-0378">Hydrolase</keyword>
<dbReference type="InterPro" id="IPR011650">
    <property type="entry name" value="Peptidase_M20_dimer"/>
</dbReference>
<dbReference type="InterPro" id="IPR002933">
    <property type="entry name" value="Peptidase_M20"/>
</dbReference>
<dbReference type="Gene3D" id="3.40.630.10">
    <property type="entry name" value="Zn peptidases"/>
    <property type="match status" value="2"/>
</dbReference>
<dbReference type="FunFam" id="3.40.630.10:FF:000015">
    <property type="entry name" value="Aminoacyl-histidine dipeptidase PepD"/>
    <property type="match status" value="1"/>
</dbReference>
<comment type="similarity">
    <text evidence="12">Belongs to the peptidase M20C family.</text>
</comment>
<organism evidence="19 20">
    <name type="scientific">Fluviicola taffensis (strain DSM 16823 / NCIMB 13979 / RW262)</name>
    <dbReference type="NCBI Taxonomy" id="755732"/>
    <lineage>
        <taxon>Bacteria</taxon>
        <taxon>Pseudomonadati</taxon>
        <taxon>Bacteroidota</taxon>
        <taxon>Flavobacteriia</taxon>
        <taxon>Flavobacteriales</taxon>
        <taxon>Crocinitomicaceae</taxon>
        <taxon>Fluviicola</taxon>
    </lineage>
</organism>
<dbReference type="InterPro" id="IPR001160">
    <property type="entry name" value="Peptidase_M20C"/>
</dbReference>
<keyword evidence="4" id="KW-0479">Metal-binding</keyword>
<dbReference type="KEGG" id="fte:Fluta_3424"/>
<comment type="cofactor">
    <cofactor evidence="1">
        <name>Co(2+)</name>
        <dbReference type="ChEBI" id="CHEBI:48828"/>
    </cofactor>
</comment>
<comment type="catalytic activity">
    <reaction evidence="9">
        <text>Hydrolysis of dipeptides, preferentially hydrophobic dipeptides including prolyl amino acids.</text>
        <dbReference type="EC" id="3.4.13.18"/>
    </reaction>
</comment>
<evidence type="ECO:0000256" key="5">
    <source>
        <dbReference type="ARBA" id="ARBA00022801"/>
    </source>
</evidence>
<accession>F2IBS0</accession>
<dbReference type="EC" id="3.4.13.18" evidence="10"/>
<dbReference type="Pfam" id="PF01546">
    <property type="entry name" value="Peptidase_M20"/>
    <property type="match status" value="1"/>
</dbReference>
<evidence type="ECO:0000256" key="14">
    <source>
        <dbReference type="ARBA" id="ARBA00075285"/>
    </source>
</evidence>
<evidence type="ECO:0000256" key="4">
    <source>
        <dbReference type="ARBA" id="ARBA00022723"/>
    </source>
</evidence>
<keyword evidence="6" id="KW-0862">Zinc</keyword>
<dbReference type="GO" id="GO:0005829">
    <property type="term" value="C:cytosol"/>
    <property type="evidence" value="ECO:0007669"/>
    <property type="project" value="TreeGrafter"/>
</dbReference>
<dbReference type="PANTHER" id="PTHR43501">
    <property type="entry name" value="CYTOSOL NON-SPECIFIC DIPEPTIDASE"/>
    <property type="match status" value="1"/>
</dbReference>
<dbReference type="SUPFAM" id="SSF53187">
    <property type="entry name" value="Zn-dependent exopeptidases"/>
    <property type="match status" value="1"/>
</dbReference>
<protein>
    <recommendedName>
        <fullName evidence="13">Cytosol non-specific dipeptidase</fullName>
        <ecNumber evidence="10">3.4.13.18</ecNumber>
    </recommendedName>
    <alternativeName>
        <fullName evidence="16">Aminoacyl-histidine dipeptidase</fullName>
    </alternativeName>
    <alternativeName>
        <fullName evidence="15">Beta-alanyl-histidine dipeptidase</fullName>
    </alternativeName>
    <alternativeName>
        <fullName evidence="14">Carnosinase</fullName>
    </alternativeName>
    <alternativeName>
        <fullName evidence="11">Peptidase D</fullName>
    </alternativeName>
    <alternativeName>
        <fullName evidence="17">Xaa-His dipeptidase</fullName>
    </alternativeName>
</protein>
<proteinExistence type="inferred from homology"/>
<evidence type="ECO:0000256" key="16">
    <source>
        <dbReference type="ARBA" id="ARBA00077688"/>
    </source>
</evidence>
<dbReference type="AlphaFoldDB" id="F2IBS0"/>
<evidence type="ECO:0000256" key="11">
    <source>
        <dbReference type="ARBA" id="ARBA00044252"/>
    </source>
</evidence>
<evidence type="ECO:0000313" key="19">
    <source>
        <dbReference type="EMBL" id="AEA45396.1"/>
    </source>
</evidence>
<feature type="domain" description="Peptidase M20 dimerisation" evidence="18">
    <location>
        <begin position="206"/>
        <end position="290"/>
    </location>
</feature>
<dbReference type="GO" id="GO:0046872">
    <property type="term" value="F:metal ion binding"/>
    <property type="evidence" value="ECO:0007669"/>
    <property type="project" value="UniProtKB-KW"/>
</dbReference>
<dbReference type="NCBIfam" id="TIGR01893">
    <property type="entry name" value="aa-his-dipept"/>
    <property type="match status" value="1"/>
</dbReference>
<dbReference type="Pfam" id="PF07687">
    <property type="entry name" value="M20_dimer"/>
    <property type="match status" value="1"/>
</dbReference>
<keyword evidence="8" id="KW-0170">Cobalt</keyword>
<reference evidence="20" key="2">
    <citation type="submission" date="2011-02" db="EMBL/GenBank/DDBJ databases">
        <title>The complete genome of Fluviicola taffensis DSM 16823.</title>
        <authorList>
            <consortium name="US DOE Joint Genome Institute (JGI-PGF)"/>
            <person name="Lucas S."/>
            <person name="Copeland A."/>
            <person name="Lapidus A."/>
            <person name="Bruce D."/>
            <person name="Goodwin L."/>
            <person name="Pitluck S."/>
            <person name="Kyrpides N."/>
            <person name="Mavromatis K."/>
            <person name="Ivanova N."/>
            <person name="Mikhailova N."/>
            <person name="Pagani I."/>
            <person name="Chertkov O."/>
            <person name="Detter J.C."/>
            <person name="Han C."/>
            <person name="Tapia R."/>
            <person name="Land M."/>
            <person name="Hauser L."/>
            <person name="Markowitz V."/>
            <person name="Cheng J.-F."/>
            <person name="Hugenholtz P."/>
            <person name="Woyke T."/>
            <person name="Wu D."/>
            <person name="Tindall B."/>
            <person name="Pomrenke H.G."/>
            <person name="Brambilla E."/>
            <person name="Klenk H.-P."/>
            <person name="Eisen J.A."/>
        </authorList>
    </citation>
    <scope>NUCLEOTIDE SEQUENCE [LARGE SCALE GENOMIC DNA]</scope>
    <source>
        <strain evidence="20">DSM 16823 / RW262 / RW262</strain>
    </source>
</reference>
<dbReference type="HOGENOM" id="CLU_028526_0_0_10"/>
<dbReference type="RefSeq" id="WP_013688163.1">
    <property type="nucleotide sequence ID" value="NC_015321.1"/>
</dbReference>
<keyword evidence="3" id="KW-0645">Protease</keyword>
<sequence>MEVRDLEPKALWNHFADLNAVPRPSKKEERVIAFMMRFGKSLGLKTIQDHIGNVIIKKPATAGMENRQTIVMQSHLDMVHQKNSDTIFDFDEQGIEMLVDGDWVRANGTTLGADNGIGVATIMAILKSTDIPHPAIEALFTIDEETGMTGALQVDASNISGTILLNLDTEDDDELSIGCAGGIDTNTSTPITYEDLPSNFVCFEIKLRGLLGGHSGMDIHLGRGNANKWMNRLLLHVSSKMDLRLCTLNGGSLRNAIPRESTALVAISDNDKTKFHQATEEIIAQITAEFQSIEKDANWTVFETGDLSRVVKDSDFKRIVNSIYAVQNGVYRMSPAISTLVETSSSLAKVTVGDDFFTTQSLQRSSVESSKTDIANSIRAAFESAGVEVVQNGEYPGWEPNADSAILKVMANLYREKFNAEPQIKACHAGLECGILGKHFPGMDMISFGPNIRGAHSPDECVQISSVQKFWGFLLDILQQIPMK</sequence>
<evidence type="ECO:0000256" key="3">
    <source>
        <dbReference type="ARBA" id="ARBA00022670"/>
    </source>
</evidence>
<dbReference type="PRINTS" id="PR00934">
    <property type="entry name" value="XHISDIPTASE"/>
</dbReference>
<reference evidence="19 20" key="1">
    <citation type="journal article" date="2011" name="Stand. Genomic Sci.">
        <title>Complete genome sequence of the gliding freshwater bacterium Fluviicola taffensis type strain (RW262).</title>
        <authorList>
            <person name="Woyke T."/>
            <person name="Chertkov O."/>
            <person name="Lapidus A."/>
            <person name="Nolan M."/>
            <person name="Lucas S."/>
            <person name="Del Rio T.G."/>
            <person name="Tice H."/>
            <person name="Cheng J.F."/>
            <person name="Tapia R."/>
            <person name="Han C."/>
            <person name="Goodwin L."/>
            <person name="Pitluck S."/>
            <person name="Liolios K."/>
            <person name="Pagani I."/>
            <person name="Ivanova N."/>
            <person name="Huntemann M."/>
            <person name="Mavromatis K."/>
            <person name="Mikhailova N."/>
            <person name="Pati A."/>
            <person name="Chen A."/>
            <person name="Palaniappan K."/>
            <person name="Land M."/>
            <person name="Hauser L."/>
            <person name="Brambilla E.M."/>
            <person name="Rohde M."/>
            <person name="Mwirichia R."/>
            <person name="Sikorski J."/>
            <person name="Tindall B.J."/>
            <person name="Goker M."/>
            <person name="Bristow J."/>
            <person name="Eisen J.A."/>
            <person name="Markowitz V."/>
            <person name="Hugenholtz P."/>
            <person name="Klenk H.P."/>
            <person name="Kyrpides N.C."/>
        </authorList>
    </citation>
    <scope>NUCLEOTIDE SEQUENCE [LARGE SCALE GENOMIC DNA]</scope>
    <source>
        <strain evidence="20">DSM 16823 / RW262 / RW262</strain>
    </source>
</reference>
<dbReference type="PANTHER" id="PTHR43501:SF1">
    <property type="entry name" value="CYTOSOL NON-SPECIFIC DIPEPTIDASE"/>
    <property type="match status" value="1"/>
</dbReference>